<dbReference type="SUPFAM" id="SSF52402">
    <property type="entry name" value="Adenine nucleotide alpha hydrolases-like"/>
    <property type="match status" value="1"/>
</dbReference>
<evidence type="ECO:0000313" key="2">
    <source>
        <dbReference type="Proteomes" id="UP001183585"/>
    </source>
</evidence>
<protein>
    <recommendedName>
        <fullName evidence="3">Asparagine synthase (Glutamine-hydrolysing)</fullName>
    </recommendedName>
</protein>
<dbReference type="Proteomes" id="UP001183585">
    <property type="component" value="Unassembled WGS sequence"/>
</dbReference>
<organism evidence="1 2">
    <name type="scientific">Promicromonospora iranensis</name>
    <dbReference type="NCBI Taxonomy" id="1105144"/>
    <lineage>
        <taxon>Bacteria</taxon>
        <taxon>Bacillati</taxon>
        <taxon>Actinomycetota</taxon>
        <taxon>Actinomycetes</taxon>
        <taxon>Micrococcales</taxon>
        <taxon>Promicromonosporaceae</taxon>
        <taxon>Promicromonospora</taxon>
    </lineage>
</organism>
<name>A0ABU2CL42_9MICO</name>
<evidence type="ECO:0000313" key="1">
    <source>
        <dbReference type="EMBL" id="MDR7382057.1"/>
    </source>
</evidence>
<evidence type="ECO:0008006" key="3">
    <source>
        <dbReference type="Google" id="ProtNLM"/>
    </source>
</evidence>
<comment type="caution">
    <text evidence="1">The sequence shown here is derived from an EMBL/GenBank/DDBJ whole genome shotgun (WGS) entry which is preliminary data.</text>
</comment>
<dbReference type="Gene3D" id="3.40.50.620">
    <property type="entry name" value="HUPs"/>
    <property type="match status" value="1"/>
</dbReference>
<keyword evidence="2" id="KW-1185">Reference proteome</keyword>
<accession>A0ABU2CL42</accession>
<sequence>MSQYLAIVATRNVDLSIERWLRQQSADYTETFRTSFGRDYSLTIVSRGIVDKVASDRFFVGVAVDAANNEIGFGLRGWQDMRASKEASNPMLGGGFLEMSWVSSTVLNFRRDFSGSLAVLETHGNGWHAFSDSMLVLASLRRHLGERISPNHEVLLARSRTLAITHQPMSNESIVDEVAFFPGGTAPQLVKDSLNRFRVEATRDDRRAGAVTSRAGYCEVMRRLATQIVGQAVPLSGAEISISLSGGQDSRLVLGAYRRAGSLDRIHVTSYGTTSETRPDFEVAKNLTRAFGISLNGSRGEAGADRHFRDSPLPLWASHHLGLYDRFLPGTRGIHANPLLVRADGTGAGLLKGAFGWRTLDGLDHRYSVEQVDAASDREVRHAALVSQLRKGMIAADIDPGSWNASEMHYASYRNGLHGSAGSVFTLLELRLVQQSAMLALSQSSESFAPEGSSITTGIADLLALVDPELAIYPFLDTTKNRTGEQISEVQERFGGPLQDSEIPAYSVYGVPADGASGPSEFALRVAESAGFGADGSAEDLLALSDKYATVFDDGPLRRVHARLRDIAGKQFAQGNLRADQVGPSLAKILTPGIFAF</sequence>
<gene>
    <name evidence="1" type="ORF">J2S48_001572</name>
</gene>
<dbReference type="InterPro" id="IPR014729">
    <property type="entry name" value="Rossmann-like_a/b/a_fold"/>
</dbReference>
<dbReference type="RefSeq" id="WP_274996382.1">
    <property type="nucleotide sequence ID" value="NZ_JAJQQP010000012.1"/>
</dbReference>
<proteinExistence type="predicted"/>
<dbReference type="EMBL" id="JAVDYE010000001">
    <property type="protein sequence ID" value="MDR7382057.1"/>
    <property type="molecule type" value="Genomic_DNA"/>
</dbReference>
<reference evidence="1 2" key="1">
    <citation type="submission" date="2023-07" db="EMBL/GenBank/DDBJ databases">
        <title>Sequencing the genomes of 1000 actinobacteria strains.</title>
        <authorList>
            <person name="Klenk H.-P."/>
        </authorList>
    </citation>
    <scope>NUCLEOTIDE SEQUENCE [LARGE SCALE GENOMIC DNA]</scope>
    <source>
        <strain evidence="1 2">DSM 45554</strain>
    </source>
</reference>